<dbReference type="InterPro" id="IPR038005">
    <property type="entry name" value="RX-like_CC"/>
</dbReference>
<dbReference type="SUPFAM" id="SSF52540">
    <property type="entry name" value="P-loop containing nucleoside triphosphate hydrolases"/>
    <property type="match status" value="1"/>
</dbReference>
<keyword evidence="5" id="KW-0611">Plant defense</keyword>
<dbReference type="InterPro" id="IPR027417">
    <property type="entry name" value="P-loop_NTPase"/>
</dbReference>
<dbReference type="OrthoDB" id="590002at2759"/>
<dbReference type="Gene3D" id="3.40.50.300">
    <property type="entry name" value="P-loop containing nucleotide triphosphate hydrolases"/>
    <property type="match status" value="1"/>
</dbReference>
<accession>A0A835AJJ7</accession>
<dbReference type="Pfam" id="PF18052">
    <property type="entry name" value="Rx_N"/>
    <property type="match status" value="1"/>
</dbReference>
<evidence type="ECO:0000256" key="4">
    <source>
        <dbReference type="ARBA" id="ARBA00022741"/>
    </source>
</evidence>
<dbReference type="PANTHER" id="PTHR19338">
    <property type="entry name" value="TRANSLOCASE OF INNER MITOCHONDRIAL MEMBRANE 13 HOMOLOG"/>
    <property type="match status" value="1"/>
</dbReference>
<protein>
    <submittedName>
        <fullName evidence="8">Uncharacterized protein</fullName>
    </submittedName>
</protein>
<evidence type="ECO:0000313" key="8">
    <source>
        <dbReference type="EMBL" id="KAF8666070.1"/>
    </source>
</evidence>
<dbReference type="EMBL" id="JACEFO010002316">
    <property type="protein sequence ID" value="KAF8666070.1"/>
    <property type="molecule type" value="Genomic_DNA"/>
</dbReference>
<evidence type="ECO:0000259" key="6">
    <source>
        <dbReference type="Pfam" id="PF00931"/>
    </source>
</evidence>
<evidence type="ECO:0000259" key="7">
    <source>
        <dbReference type="Pfam" id="PF18052"/>
    </source>
</evidence>
<comment type="similarity">
    <text evidence="1">Belongs to the disease resistance NB-LRR family.</text>
</comment>
<dbReference type="PANTHER" id="PTHR19338:SF58">
    <property type="entry name" value="OS09G0517100 PROTEIN"/>
    <property type="match status" value="1"/>
</dbReference>
<organism evidence="8 9">
    <name type="scientific">Digitaria exilis</name>
    <dbReference type="NCBI Taxonomy" id="1010633"/>
    <lineage>
        <taxon>Eukaryota</taxon>
        <taxon>Viridiplantae</taxon>
        <taxon>Streptophyta</taxon>
        <taxon>Embryophyta</taxon>
        <taxon>Tracheophyta</taxon>
        <taxon>Spermatophyta</taxon>
        <taxon>Magnoliopsida</taxon>
        <taxon>Liliopsida</taxon>
        <taxon>Poales</taxon>
        <taxon>Poaceae</taxon>
        <taxon>PACMAD clade</taxon>
        <taxon>Panicoideae</taxon>
        <taxon>Panicodae</taxon>
        <taxon>Paniceae</taxon>
        <taxon>Anthephorinae</taxon>
        <taxon>Digitaria</taxon>
    </lineage>
</organism>
<feature type="domain" description="Disease resistance N-terminal" evidence="7">
    <location>
        <begin position="16"/>
        <end position="92"/>
    </location>
</feature>
<keyword evidence="2" id="KW-0433">Leucine-rich repeat</keyword>
<name>A0A835AJJ7_9POAL</name>
<keyword evidence="9" id="KW-1185">Reference proteome</keyword>
<proteinExistence type="inferred from homology"/>
<dbReference type="Pfam" id="PF00931">
    <property type="entry name" value="NB-ARC"/>
    <property type="match status" value="1"/>
</dbReference>
<dbReference type="Proteomes" id="UP000636709">
    <property type="component" value="Unassembled WGS sequence"/>
</dbReference>
<evidence type="ECO:0000313" key="9">
    <source>
        <dbReference type="Proteomes" id="UP000636709"/>
    </source>
</evidence>
<dbReference type="Gene3D" id="1.20.5.4130">
    <property type="match status" value="1"/>
</dbReference>
<dbReference type="CDD" id="cd14798">
    <property type="entry name" value="RX-CC_like"/>
    <property type="match status" value="1"/>
</dbReference>
<reference evidence="8" key="1">
    <citation type="submission" date="2020-07" db="EMBL/GenBank/DDBJ databases">
        <title>Genome sequence and genetic diversity analysis of an under-domesticated orphan crop, white fonio (Digitaria exilis).</title>
        <authorList>
            <person name="Bennetzen J.L."/>
            <person name="Chen S."/>
            <person name="Ma X."/>
            <person name="Wang X."/>
            <person name="Yssel A.E.J."/>
            <person name="Chaluvadi S.R."/>
            <person name="Johnson M."/>
            <person name="Gangashetty P."/>
            <person name="Hamidou F."/>
            <person name="Sanogo M.D."/>
            <person name="Zwaenepoel A."/>
            <person name="Wallace J."/>
            <person name="Van De Peer Y."/>
            <person name="Van Deynze A."/>
        </authorList>
    </citation>
    <scope>NUCLEOTIDE SEQUENCE</scope>
    <source>
        <tissue evidence="8">Leaves</tissue>
    </source>
</reference>
<comment type="caution">
    <text evidence="8">The sequence shown here is derived from an EMBL/GenBank/DDBJ whole genome shotgun (WGS) entry which is preliminary data.</text>
</comment>
<evidence type="ECO:0000256" key="1">
    <source>
        <dbReference type="ARBA" id="ARBA00008894"/>
    </source>
</evidence>
<dbReference type="GO" id="GO:0006952">
    <property type="term" value="P:defense response"/>
    <property type="evidence" value="ECO:0007669"/>
    <property type="project" value="UniProtKB-KW"/>
</dbReference>
<keyword evidence="3" id="KW-0677">Repeat</keyword>
<gene>
    <name evidence="8" type="ORF">HU200_053778</name>
</gene>
<evidence type="ECO:0000256" key="5">
    <source>
        <dbReference type="ARBA" id="ARBA00022821"/>
    </source>
</evidence>
<evidence type="ECO:0000256" key="2">
    <source>
        <dbReference type="ARBA" id="ARBA00022614"/>
    </source>
</evidence>
<sequence>MADLVLGVAKSLVEGTLIKAQSAIEEETKLRQSAQRDLVFITGEFQMMQSFLKAINKEHVKNNIVRTWVTQVRDLAYDVEDCVEFIIHLDTKPDWWRRFIPPCITKPLPLDEAVADIQQLKARVEDVGQRNARYNLIISNSAGPSSVMEMKQSAPGAAVLGMLSGDNMTRKYRVLEDLTRLITKNDGGLEVISVWSRGRELETASIIRNAYDDPEICRKFQFRAWVKLMHPFNPHLFIQNLLVQFYTNSLEVEEQQGAIRGIDILKRIQAAVQVEEHLVEFVQQMNMQKYLIVLDDMSTMVEWDAIRTYLPDRRNGSRIIVSTQHFEIASFCTGRSYFQRFSDDHSPCVFFKTVSREHTTMFLENKFAASDVVT</sequence>
<dbReference type="GO" id="GO:0043531">
    <property type="term" value="F:ADP binding"/>
    <property type="evidence" value="ECO:0007669"/>
    <property type="project" value="InterPro"/>
</dbReference>
<feature type="domain" description="NB-ARC" evidence="6">
    <location>
        <begin position="205"/>
        <end position="339"/>
    </location>
</feature>
<dbReference type="AlphaFoldDB" id="A0A835AJJ7"/>
<dbReference type="InterPro" id="IPR002182">
    <property type="entry name" value="NB-ARC"/>
</dbReference>
<keyword evidence="4" id="KW-0547">Nucleotide-binding</keyword>
<evidence type="ECO:0000256" key="3">
    <source>
        <dbReference type="ARBA" id="ARBA00022737"/>
    </source>
</evidence>
<dbReference type="InterPro" id="IPR041118">
    <property type="entry name" value="Rx_N"/>
</dbReference>